<keyword evidence="2" id="KW-1133">Transmembrane helix</keyword>
<dbReference type="EMBL" id="WMIE01000011">
    <property type="protein sequence ID" value="MTH79191.1"/>
    <property type="molecule type" value="Genomic_DNA"/>
</dbReference>
<keyword evidence="2" id="KW-0812">Transmembrane</keyword>
<feature type="compositionally biased region" description="Low complexity" evidence="1">
    <location>
        <begin position="71"/>
        <end position="80"/>
    </location>
</feature>
<accession>A0A6L6JH35</accession>
<feature type="region of interest" description="Disordered" evidence="1">
    <location>
        <begin position="45"/>
        <end position="80"/>
    </location>
</feature>
<evidence type="ECO:0000256" key="1">
    <source>
        <dbReference type="SAM" id="MobiDB-lite"/>
    </source>
</evidence>
<dbReference type="Proteomes" id="UP000478183">
    <property type="component" value="Unassembled WGS sequence"/>
</dbReference>
<keyword evidence="2" id="KW-0472">Membrane</keyword>
<organism evidence="3 4">
    <name type="scientific">Paracoccus aestuariivivens</name>
    <dbReference type="NCBI Taxonomy" id="1820333"/>
    <lineage>
        <taxon>Bacteria</taxon>
        <taxon>Pseudomonadati</taxon>
        <taxon>Pseudomonadota</taxon>
        <taxon>Alphaproteobacteria</taxon>
        <taxon>Rhodobacterales</taxon>
        <taxon>Paracoccaceae</taxon>
        <taxon>Paracoccus</taxon>
    </lineage>
</organism>
<dbReference type="RefSeq" id="WP_155096544.1">
    <property type="nucleotide sequence ID" value="NZ_WMIE01000011.1"/>
</dbReference>
<feature type="transmembrane region" description="Helical" evidence="2">
    <location>
        <begin position="15"/>
        <end position="36"/>
    </location>
</feature>
<comment type="caution">
    <text evidence="3">The sequence shown here is derived from an EMBL/GenBank/DDBJ whole genome shotgun (WGS) entry which is preliminary data.</text>
</comment>
<evidence type="ECO:0000313" key="3">
    <source>
        <dbReference type="EMBL" id="MTH79191.1"/>
    </source>
</evidence>
<sequence>MSYNTEPDRAARRHAAAIIAIIVALAVAGLALIWWMGADPVAKDDVSRTVASETPAGGGVPVPTAPPPAGTPAAGSPPEN</sequence>
<name>A0A6L6JH35_9RHOB</name>
<reference evidence="3 4" key="1">
    <citation type="submission" date="2019-11" db="EMBL/GenBank/DDBJ databases">
        <authorList>
            <person name="Dong K."/>
        </authorList>
    </citation>
    <scope>NUCLEOTIDE SEQUENCE [LARGE SCALE GENOMIC DNA]</scope>
    <source>
        <strain evidence="3 4">NBRC 111993</strain>
    </source>
</reference>
<dbReference type="AlphaFoldDB" id="A0A6L6JH35"/>
<proteinExistence type="predicted"/>
<protein>
    <submittedName>
        <fullName evidence="3">Uncharacterized protein</fullName>
    </submittedName>
</protein>
<evidence type="ECO:0000256" key="2">
    <source>
        <dbReference type="SAM" id="Phobius"/>
    </source>
</evidence>
<gene>
    <name evidence="3" type="ORF">GL286_15800</name>
</gene>
<evidence type="ECO:0000313" key="4">
    <source>
        <dbReference type="Proteomes" id="UP000478183"/>
    </source>
</evidence>
<keyword evidence="4" id="KW-1185">Reference proteome</keyword>